<dbReference type="Proteomes" id="UP000045782">
    <property type="component" value="Unassembled WGS sequence"/>
</dbReference>
<accession>A0A0U1AAQ7</accession>
<feature type="transmembrane region" description="Helical" evidence="2">
    <location>
        <begin position="26"/>
        <end position="45"/>
    </location>
</feature>
<organism evidence="3 4">
    <name type="scientific">Mycobacteroides abscessus</name>
    <dbReference type="NCBI Taxonomy" id="36809"/>
    <lineage>
        <taxon>Bacteria</taxon>
        <taxon>Bacillati</taxon>
        <taxon>Actinomycetota</taxon>
        <taxon>Actinomycetes</taxon>
        <taxon>Mycobacteriales</taxon>
        <taxon>Mycobacteriaceae</taxon>
        <taxon>Mycobacteroides</taxon>
    </lineage>
</organism>
<evidence type="ECO:0000256" key="2">
    <source>
        <dbReference type="SAM" id="Phobius"/>
    </source>
</evidence>
<evidence type="ECO:0000313" key="3">
    <source>
        <dbReference type="EMBL" id="CPV58875.1"/>
    </source>
</evidence>
<gene>
    <name evidence="3" type="ORF">ERS075579_03037</name>
</gene>
<protein>
    <submittedName>
        <fullName evidence="3">Uncharacterized protein</fullName>
    </submittedName>
</protein>
<evidence type="ECO:0000256" key="1">
    <source>
        <dbReference type="SAM" id="MobiDB-lite"/>
    </source>
</evidence>
<feature type="compositionally biased region" description="Basic and acidic residues" evidence="1">
    <location>
        <begin position="55"/>
        <end position="66"/>
    </location>
</feature>
<dbReference type="EMBL" id="CSWP01000006">
    <property type="protein sequence ID" value="CPV58875.1"/>
    <property type="molecule type" value="Genomic_DNA"/>
</dbReference>
<evidence type="ECO:0000313" key="4">
    <source>
        <dbReference type="Proteomes" id="UP000045782"/>
    </source>
</evidence>
<name>A0A0U1AAQ7_9MYCO</name>
<proteinExistence type="predicted"/>
<reference evidence="3 4" key="1">
    <citation type="submission" date="2015-03" db="EMBL/GenBank/DDBJ databases">
        <authorList>
            <person name="Murphy D."/>
        </authorList>
    </citation>
    <scope>NUCLEOTIDE SEQUENCE [LARGE SCALE GENOMIC DNA]</scope>
    <source>
        <strain evidence="3 4">PAP088</strain>
    </source>
</reference>
<feature type="compositionally biased region" description="Polar residues" evidence="1">
    <location>
        <begin position="85"/>
        <end position="96"/>
    </location>
</feature>
<feature type="region of interest" description="Disordered" evidence="1">
    <location>
        <begin position="55"/>
        <end position="96"/>
    </location>
</feature>
<dbReference type="RefSeq" id="WP_005059317.1">
    <property type="nucleotide sequence ID" value="NZ_AP022621.1"/>
</dbReference>
<keyword evidence="2" id="KW-1133">Transmembrane helix</keyword>
<keyword evidence="2" id="KW-0812">Transmembrane</keyword>
<sequence length="96" mass="10278">MMLMDAVLVLADEKSPTNIGPDFGKAGPFGLTVVVLLMVGTFFLIRSMNSHLRKLPETFDPEHPEADQAVDDGTVGASAEEPETSSDSADQQGDDR</sequence>
<keyword evidence="2" id="KW-0472">Membrane</keyword>
<dbReference type="AlphaFoldDB" id="A0A0U1AAQ7"/>